<name>A0ABN1UTI7_9ACTN</name>
<dbReference type="RefSeq" id="WP_343910936.1">
    <property type="nucleotide sequence ID" value="NZ_BAAAJE010000031.1"/>
</dbReference>
<dbReference type="Proteomes" id="UP001499979">
    <property type="component" value="Unassembled WGS sequence"/>
</dbReference>
<protein>
    <submittedName>
        <fullName evidence="2">Uncharacterized protein</fullName>
    </submittedName>
</protein>
<evidence type="ECO:0000313" key="2">
    <source>
        <dbReference type="EMBL" id="GAA1164304.1"/>
    </source>
</evidence>
<evidence type="ECO:0000256" key="1">
    <source>
        <dbReference type="SAM" id="Phobius"/>
    </source>
</evidence>
<accession>A0ABN1UTI7</accession>
<organism evidence="2 3">
    <name type="scientific">Nocardioides aquiterrae</name>
    <dbReference type="NCBI Taxonomy" id="203799"/>
    <lineage>
        <taxon>Bacteria</taxon>
        <taxon>Bacillati</taxon>
        <taxon>Actinomycetota</taxon>
        <taxon>Actinomycetes</taxon>
        <taxon>Propionibacteriales</taxon>
        <taxon>Nocardioidaceae</taxon>
        <taxon>Nocardioides</taxon>
    </lineage>
</organism>
<keyword evidence="1" id="KW-0472">Membrane</keyword>
<feature type="transmembrane region" description="Helical" evidence="1">
    <location>
        <begin position="16"/>
        <end position="39"/>
    </location>
</feature>
<keyword evidence="1" id="KW-1133">Transmembrane helix</keyword>
<sequence>MASPLESDFLFPGPSLLLPVLAIVVGLLVLIGVGVYLTVRAYRR</sequence>
<proteinExistence type="predicted"/>
<comment type="caution">
    <text evidence="2">The sequence shown here is derived from an EMBL/GenBank/DDBJ whole genome shotgun (WGS) entry which is preliminary data.</text>
</comment>
<evidence type="ECO:0000313" key="3">
    <source>
        <dbReference type="Proteomes" id="UP001499979"/>
    </source>
</evidence>
<gene>
    <name evidence="2" type="ORF">GCM10009606_47420</name>
</gene>
<dbReference type="EMBL" id="BAAAJE010000031">
    <property type="protein sequence ID" value="GAA1164304.1"/>
    <property type="molecule type" value="Genomic_DNA"/>
</dbReference>
<reference evidence="3" key="1">
    <citation type="journal article" date="2019" name="Int. J. Syst. Evol. Microbiol.">
        <title>The Global Catalogue of Microorganisms (GCM) 10K type strain sequencing project: providing services to taxonomists for standard genome sequencing and annotation.</title>
        <authorList>
            <consortium name="The Broad Institute Genomics Platform"/>
            <consortium name="The Broad Institute Genome Sequencing Center for Infectious Disease"/>
            <person name="Wu L."/>
            <person name="Ma J."/>
        </authorList>
    </citation>
    <scope>NUCLEOTIDE SEQUENCE [LARGE SCALE GENOMIC DNA]</scope>
    <source>
        <strain evidence="3">JCM 11813</strain>
    </source>
</reference>
<keyword evidence="3" id="KW-1185">Reference proteome</keyword>
<keyword evidence="1" id="KW-0812">Transmembrane</keyword>